<evidence type="ECO:0000313" key="10">
    <source>
        <dbReference type="EMBL" id="RYP03787.1"/>
    </source>
</evidence>
<evidence type="ECO:0000256" key="4">
    <source>
        <dbReference type="ARBA" id="ARBA00023015"/>
    </source>
</evidence>
<dbReference type="PROSITE" id="PS00463">
    <property type="entry name" value="ZN2_CY6_FUNGAL_1"/>
    <property type="match status" value="1"/>
</dbReference>
<dbReference type="PANTHER" id="PTHR47782:SF8">
    <property type="entry name" value="ZN(II)2CYS6 TRANSCRIPTION FACTOR (EUROFUNG)"/>
    <property type="match status" value="1"/>
</dbReference>
<gene>
    <name evidence="10" type="ORF">DL764_004899</name>
</gene>
<evidence type="ECO:0000256" key="6">
    <source>
        <dbReference type="ARBA" id="ARBA00023163"/>
    </source>
</evidence>
<evidence type="ECO:0000313" key="11">
    <source>
        <dbReference type="Proteomes" id="UP000293360"/>
    </source>
</evidence>
<evidence type="ECO:0000256" key="5">
    <source>
        <dbReference type="ARBA" id="ARBA00023125"/>
    </source>
</evidence>
<comment type="subcellular location">
    <subcellularLocation>
        <location evidence="1">Nucleus</location>
    </subcellularLocation>
</comment>
<feature type="compositionally biased region" description="Polar residues" evidence="8">
    <location>
        <begin position="914"/>
        <end position="929"/>
    </location>
</feature>
<organism evidence="10 11">
    <name type="scientific">Monosporascus ibericus</name>
    <dbReference type="NCBI Taxonomy" id="155417"/>
    <lineage>
        <taxon>Eukaryota</taxon>
        <taxon>Fungi</taxon>
        <taxon>Dikarya</taxon>
        <taxon>Ascomycota</taxon>
        <taxon>Pezizomycotina</taxon>
        <taxon>Sordariomycetes</taxon>
        <taxon>Xylariomycetidae</taxon>
        <taxon>Xylariales</taxon>
        <taxon>Xylariales incertae sedis</taxon>
        <taxon>Monosporascus</taxon>
    </lineage>
</organism>
<dbReference type="STRING" id="155417.A0A4Q4TEF8"/>
<feature type="compositionally biased region" description="Polar residues" evidence="8">
    <location>
        <begin position="1252"/>
        <end position="1274"/>
    </location>
</feature>
<dbReference type="GO" id="GO:0045944">
    <property type="term" value="P:positive regulation of transcription by RNA polymerase II"/>
    <property type="evidence" value="ECO:0007669"/>
    <property type="project" value="TreeGrafter"/>
</dbReference>
<keyword evidence="7" id="KW-0539">Nucleus</keyword>
<evidence type="ECO:0000256" key="8">
    <source>
        <dbReference type="SAM" id="MobiDB-lite"/>
    </source>
</evidence>
<keyword evidence="5" id="KW-0238">DNA-binding</keyword>
<dbReference type="InterPro" id="IPR001138">
    <property type="entry name" value="Zn2Cys6_DnaBD"/>
</dbReference>
<dbReference type="CDD" id="cd00067">
    <property type="entry name" value="GAL4"/>
    <property type="match status" value="1"/>
</dbReference>
<dbReference type="InterPro" id="IPR007219">
    <property type="entry name" value="XnlR_reg_dom"/>
</dbReference>
<feature type="compositionally biased region" description="Polar residues" evidence="8">
    <location>
        <begin position="722"/>
        <end position="739"/>
    </location>
</feature>
<sequence>MDAHNVFRQVEGFGTHPRRPPHVFYPPQKPVKVEGQGENDGSHRIAHTLTACCRCRQRKTRCDPTLPRCLPCERSGSVCEYFDTTKGKKISRYYVVTLQERVRALEAELGQYTDEDDLPKDNEDFLRPGGLVRLNETDETPRYLGPSSGIAMTRLLMEEAKRYTESTRISELIPEVRIRGRSAAPSTGTRSQSFSVLPLAASRRKSYPMISAVPAQNLPSRAIADKLVEVFKQRGQVFTPVLHERLLGASVDEVYAGNQEAYHNFLVRLVMATSLQKLDATYAGLADSYYLSAMQYFEDVLRPKDLKTLQCLILLAQYSLLTPTRTAVYYIVGLATRICQQLGLADEKTIAIGAADPLTIDVRRRVSWSVAAMEFGLSQVMGRPTGFAKTNDRIDVKFFDAVSDANISESGIVPGPPDEKKLAAIHYCKMRELQAEIRRVLYEKKRTEPEDDRHPWFAAMESKARLWLGASPESPPWCKPWFTGRFHAMIVTLYRPSPQVPRPSAQSATKCFDSSAHVINVSRQQMVAAAVDITWVFLLTLYMAINALLWSVTYPEIRALHPREEVRELVDVSLDILDQCSERWPGTSAASALYSTFAKACLQSYESRDTPALSHSSSYDTPPSQPDTNSHPFEASQRAAASKQNASFFDAPLFGSVFDSPPEPVTKFGFDNPFSSQPTFRSNSIFHNPTSSDPVGRRFSYFPPESTQSQEPPLTEGPSPPASESTMSPPIHSPSQHDTPTPPARMPPGAEAPPAMNPSLVSTPLMPTPNSNQASPDMLVNPMPQLAPHQQQQPRPPPPTFTIPSVPPQHHAHGQRPLPPSNTIADWFNPPPPFISPYTFGAAGGGLWGNGPAANGQGTMGPNFSQFSDLPLDRDRSLSQEQQAELYDVLENEGMTDIDTYLSMAMDYTNTNGSAAAVNPNSQRPQQRKASIEDSLTGRADQSAAGYVLSRPYILPTATPAFRAKAPDQFDSYSETRMQRQLAVRLALPPGKVIPTTFVFGSEPHVWDRQPTALGWAIGFRVRYRIWVGRAEWTRAIVAQLSEQDSGAGYGPSEAVSTHREHGFAEALARLSPPSTEWAHRKGGRERIEAWKMTPAGTSSSGAVSACPYSVERLAASLAGLLPPWTEWVHLKEGRERIETWDRIWQSASSGRRDNPLSSGSEDEAASAERSGADRRARPKTSPEENATVPAAEQESLLPPDTRPCGAQRQGPRRLTAAERSRLVEAVRNCLRVRISGVLGATTRGAAGGEQSDPSSAFSQTRTAPSSQQRTNGTSKRKGNQRGERAGDDSDADGLEKRHKRCPEPSPGVVRDKFACPCFKRDPQLYGPESDCASHSWGIRRLNCLGAFCSEAKLATHRRNCAAPAKGDGDRPAQLAQQKCARIMDTQLFKGKSDHAKWLAIFEILYPEVPREEYPSPYHDHNSVENFLHFALQQAPLHLPAELGQFVFVTGGEDARDGVTDIVRGFLRSVYDSYRDSRRPTSSNTLRAPDSLTLEPADHLSDGQAAPETTADHIAPGVHGYLGALLPSGFADEEITWALRGGTVPFSWNFEEEARPPSDELSQTADAGPDGSLGFEDTYARDLGLELDSGFWGSGSSMEAEGEPLAKDACADRKSCEASIDVCRPSPPSEKG</sequence>
<dbReference type="SUPFAM" id="SSF57701">
    <property type="entry name" value="Zn2/Cys6 DNA-binding domain"/>
    <property type="match status" value="1"/>
</dbReference>
<keyword evidence="6" id="KW-0804">Transcription</keyword>
<dbReference type="GO" id="GO:0006351">
    <property type="term" value="P:DNA-templated transcription"/>
    <property type="evidence" value="ECO:0007669"/>
    <property type="project" value="InterPro"/>
</dbReference>
<feature type="region of interest" description="Disordered" evidence="8">
    <location>
        <begin position="678"/>
        <end position="819"/>
    </location>
</feature>
<evidence type="ECO:0000259" key="9">
    <source>
        <dbReference type="PROSITE" id="PS50048"/>
    </source>
</evidence>
<dbReference type="EMBL" id="QJNU01000242">
    <property type="protein sequence ID" value="RYP03787.1"/>
    <property type="molecule type" value="Genomic_DNA"/>
</dbReference>
<dbReference type="Proteomes" id="UP000293360">
    <property type="component" value="Unassembled WGS sequence"/>
</dbReference>
<dbReference type="SMART" id="SM00066">
    <property type="entry name" value="GAL4"/>
    <property type="match status" value="1"/>
</dbReference>
<dbReference type="GO" id="GO:0043565">
    <property type="term" value="F:sequence-specific DNA binding"/>
    <property type="evidence" value="ECO:0007669"/>
    <property type="project" value="TreeGrafter"/>
</dbReference>
<proteinExistence type="predicted"/>
<keyword evidence="3" id="KW-0862">Zinc</keyword>
<feature type="compositionally biased region" description="Low complexity" evidence="8">
    <location>
        <begin position="782"/>
        <end position="793"/>
    </location>
</feature>
<evidence type="ECO:0000256" key="7">
    <source>
        <dbReference type="ARBA" id="ARBA00023242"/>
    </source>
</evidence>
<dbReference type="Pfam" id="PF04082">
    <property type="entry name" value="Fungal_trans"/>
    <property type="match status" value="1"/>
</dbReference>
<dbReference type="CDD" id="cd12148">
    <property type="entry name" value="fungal_TF_MHR"/>
    <property type="match status" value="1"/>
</dbReference>
<dbReference type="PANTHER" id="PTHR47782">
    <property type="entry name" value="ZN(II)2CYS6 TRANSCRIPTION FACTOR (EUROFUNG)-RELATED"/>
    <property type="match status" value="1"/>
</dbReference>
<feature type="region of interest" description="Disordered" evidence="8">
    <location>
        <begin position="1553"/>
        <end position="1576"/>
    </location>
</feature>
<dbReference type="InterPro" id="IPR036864">
    <property type="entry name" value="Zn2-C6_fun-type_DNA-bd_sf"/>
</dbReference>
<dbReference type="Gene3D" id="4.10.240.10">
    <property type="entry name" value="Zn(2)-C6 fungal-type DNA-binding domain"/>
    <property type="match status" value="1"/>
</dbReference>
<feature type="region of interest" description="Disordered" evidence="8">
    <location>
        <begin position="1475"/>
        <end position="1507"/>
    </location>
</feature>
<feature type="region of interest" description="Disordered" evidence="8">
    <location>
        <begin position="1148"/>
        <end position="1216"/>
    </location>
</feature>
<keyword evidence="11" id="KW-1185">Reference proteome</keyword>
<reference evidence="10 11" key="1">
    <citation type="submission" date="2018-06" db="EMBL/GenBank/DDBJ databases">
        <title>Complete Genomes of Monosporascus.</title>
        <authorList>
            <person name="Robinson A.J."/>
            <person name="Natvig D.O."/>
        </authorList>
    </citation>
    <scope>NUCLEOTIDE SEQUENCE [LARGE SCALE GENOMIC DNA]</scope>
    <source>
        <strain evidence="10 11">CBS 110550</strain>
    </source>
</reference>
<accession>A0A4Q4TEF8</accession>
<dbReference type="InterPro" id="IPR052202">
    <property type="entry name" value="Yeast_MetPath_Reg"/>
</dbReference>
<feature type="compositionally biased region" description="Pro residues" evidence="8">
    <location>
        <begin position="794"/>
        <end position="807"/>
    </location>
</feature>
<feature type="region of interest" description="Disordered" evidence="8">
    <location>
        <begin position="612"/>
        <end position="641"/>
    </location>
</feature>
<feature type="compositionally biased region" description="Polar residues" evidence="8">
    <location>
        <begin position="613"/>
        <end position="631"/>
    </location>
</feature>
<name>A0A4Q4TEF8_9PEZI</name>
<keyword evidence="2" id="KW-0479">Metal-binding</keyword>
<comment type="caution">
    <text evidence="10">The sequence shown here is derived from an EMBL/GenBank/DDBJ whole genome shotgun (WGS) entry which is preliminary data.</text>
</comment>
<dbReference type="GO" id="GO:0000981">
    <property type="term" value="F:DNA-binding transcription factor activity, RNA polymerase II-specific"/>
    <property type="evidence" value="ECO:0007669"/>
    <property type="project" value="InterPro"/>
</dbReference>
<dbReference type="GO" id="GO:0008270">
    <property type="term" value="F:zinc ion binding"/>
    <property type="evidence" value="ECO:0007669"/>
    <property type="project" value="InterPro"/>
</dbReference>
<evidence type="ECO:0000256" key="3">
    <source>
        <dbReference type="ARBA" id="ARBA00022833"/>
    </source>
</evidence>
<dbReference type="OrthoDB" id="5416384at2759"/>
<evidence type="ECO:0000256" key="1">
    <source>
        <dbReference type="ARBA" id="ARBA00004123"/>
    </source>
</evidence>
<protein>
    <recommendedName>
        <fullName evidence="9">Zn(2)-C6 fungal-type domain-containing protein</fullName>
    </recommendedName>
</protein>
<dbReference type="PROSITE" id="PS50048">
    <property type="entry name" value="ZN2_CY6_FUNGAL_2"/>
    <property type="match status" value="1"/>
</dbReference>
<dbReference type="Pfam" id="PF00172">
    <property type="entry name" value="Zn_clus"/>
    <property type="match status" value="1"/>
</dbReference>
<keyword evidence="4" id="KW-0805">Transcription regulation</keyword>
<feature type="compositionally biased region" description="Polar residues" evidence="8">
    <location>
        <begin position="678"/>
        <end position="693"/>
    </location>
</feature>
<evidence type="ECO:0000256" key="2">
    <source>
        <dbReference type="ARBA" id="ARBA00022723"/>
    </source>
</evidence>
<feature type="region of interest" description="Disordered" evidence="8">
    <location>
        <begin position="1243"/>
        <end position="1306"/>
    </location>
</feature>
<feature type="region of interest" description="Disordered" evidence="8">
    <location>
        <begin position="914"/>
        <end position="936"/>
    </location>
</feature>
<dbReference type="GO" id="GO:0005634">
    <property type="term" value="C:nucleus"/>
    <property type="evidence" value="ECO:0007669"/>
    <property type="project" value="UniProtKB-SubCell"/>
</dbReference>
<feature type="domain" description="Zn(2)-C6 fungal-type" evidence="9">
    <location>
        <begin position="51"/>
        <end position="81"/>
    </location>
</feature>
<dbReference type="SMART" id="SM00906">
    <property type="entry name" value="Fungal_trans"/>
    <property type="match status" value="1"/>
</dbReference>